<organism evidence="7 8">
    <name type="scientific">Sphingomonas trueperi</name>
    <dbReference type="NCBI Taxonomy" id="53317"/>
    <lineage>
        <taxon>Bacteria</taxon>
        <taxon>Pseudomonadati</taxon>
        <taxon>Pseudomonadota</taxon>
        <taxon>Alphaproteobacteria</taxon>
        <taxon>Sphingomonadales</taxon>
        <taxon>Sphingomonadaceae</taxon>
        <taxon>Sphingomonas</taxon>
    </lineage>
</organism>
<evidence type="ECO:0000256" key="3">
    <source>
        <dbReference type="ARBA" id="ARBA00023136"/>
    </source>
</evidence>
<evidence type="ECO:0000256" key="4">
    <source>
        <dbReference type="ARBA" id="ARBA00038306"/>
    </source>
</evidence>
<feature type="chain" id="PRO_5031564200" evidence="5">
    <location>
        <begin position="23"/>
        <end position="206"/>
    </location>
</feature>
<evidence type="ECO:0000256" key="5">
    <source>
        <dbReference type="SAM" id="SignalP"/>
    </source>
</evidence>
<keyword evidence="2 5" id="KW-0732">Signal</keyword>
<dbReference type="Gene3D" id="2.40.160.20">
    <property type="match status" value="1"/>
</dbReference>
<feature type="domain" description="Outer membrane protein beta-barrel" evidence="6">
    <location>
        <begin position="8"/>
        <end position="206"/>
    </location>
</feature>
<dbReference type="Pfam" id="PF13505">
    <property type="entry name" value="OMP_b-brl"/>
    <property type="match status" value="1"/>
</dbReference>
<comment type="similarity">
    <text evidence="4">Belongs to the Omp25/RopB family.</text>
</comment>
<evidence type="ECO:0000313" key="7">
    <source>
        <dbReference type="EMBL" id="NJB95960.1"/>
    </source>
</evidence>
<dbReference type="Proteomes" id="UP000531251">
    <property type="component" value="Unassembled WGS sequence"/>
</dbReference>
<sequence length="206" mass="22144">MRTKLSIAALIATTAVAAPAFAQSQEQSFNGSHAEVIAGWDRVNDKSSYDASKDGVTYGGNIGYDIQRGSTVFGVEGEVTGSTISDRSSNVLTAGDRLRVKAGRDLYVGGRLGFLAGPRTLIYAKAGYTNAQFITDYDSPATATAPALSFRQRDNYDGWRLGAGAEFKLTDKVFAKAEYRYSNYGSQTNGVDPERHQIVTGLGVRF</sequence>
<keyword evidence="8" id="KW-1185">Reference proteome</keyword>
<proteinExistence type="inferred from homology"/>
<dbReference type="PANTHER" id="PTHR34001:SF3">
    <property type="entry name" value="BLL7405 PROTEIN"/>
    <property type="match status" value="1"/>
</dbReference>
<accession>A0A7X5XX97</accession>
<dbReference type="InterPro" id="IPR011250">
    <property type="entry name" value="OMP/PagP_B-barrel"/>
</dbReference>
<dbReference type="EMBL" id="JAATJB010000001">
    <property type="protein sequence ID" value="NJB95960.1"/>
    <property type="molecule type" value="Genomic_DNA"/>
</dbReference>
<gene>
    <name evidence="7" type="ORF">GGR89_000252</name>
</gene>
<dbReference type="RefSeq" id="WP_125975066.1">
    <property type="nucleotide sequence ID" value="NZ_BAAADY010000042.1"/>
</dbReference>
<name>A0A7X5XX97_9SPHN</name>
<keyword evidence="3" id="KW-0472">Membrane</keyword>
<dbReference type="SUPFAM" id="SSF56925">
    <property type="entry name" value="OMPA-like"/>
    <property type="match status" value="1"/>
</dbReference>
<dbReference type="GO" id="GO:0016020">
    <property type="term" value="C:membrane"/>
    <property type="evidence" value="ECO:0007669"/>
    <property type="project" value="UniProtKB-SubCell"/>
</dbReference>
<comment type="caution">
    <text evidence="7">The sequence shown here is derived from an EMBL/GenBank/DDBJ whole genome shotgun (WGS) entry which is preliminary data.</text>
</comment>
<comment type="subcellular location">
    <subcellularLocation>
        <location evidence="1">Membrane</location>
    </subcellularLocation>
</comment>
<evidence type="ECO:0000313" key="8">
    <source>
        <dbReference type="Proteomes" id="UP000531251"/>
    </source>
</evidence>
<reference evidence="7 8" key="1">
    <citation type="submission" date="2020-03" db="EMBL/GenBank/DDBJ databases">
        <title>Genomic Encyclopedia of Type Strains, Phase IV (KMG-IV): sequencing the most valuable type-strain genomes for metagenomic binning, comparative biology and taxonomic classification.</title>
        <authorList>
            <person name="Goeker M."/>
        </authorList>
    </citation>
    <scope>NUCLEOTIDE SEQUENCE [LARGE SCALE GENOMIC DNA]</scope>
    <source>
        <strain evidence="7 8">DSM 7225</strain>
    </source>
</reference>
<dbReference type="InterPro" id="IPR027385">
    <property type="entry name" value="Beta-barrel_OMP"/>
</dbReference>
<evidence type="ECO:0000256" key="2">
    <source>
        <dbReference type="ARBA" id="ARBA00022729"/>
    </source>
</evidence>
<dbReference type="InterPro" id="IPR051692">
    <property type="entry name" value="OMP-like"/>
</dbReference>
<protein>
    <submittedName>
        <fullName evidence="7">Outer membrane immunogenic protein</fullName>
    </submittedName>
</protein>
<feature type="signal peptide" evidence="5">
    <location>
        <begin position="1"/>
        <end position="22"/>
    </location>
</feature>
<dbReference type="PANTHER" id="PTHR34001">
    <property type="entry name" value="BLL7405 PROTEIN"/>
    <property type="match status" value="1"/>
</dbReference>
<evidence type="ECO:0000256" key="1">
    <source>
        <dbReference type="ARBA" id="ARBA00004370"/>
    </source>
</evidence>
<evidence type="ECO:0000259" key="6">
    <source>
        <dbReference type="Pfam" id="PF13505"/>
    </source>
</evidence>
<dbReference type="AlphaFoldDB" id="A0A7X5XX97"/>